<accession>A0ABX5SNR7</accession>
<dbReference type="InterPro" id="IPR036196">
    <property type="entry name" value="Ptyr_pPase_sf"/>
</dbReference>
<organism evidence="5 6">
    <name type="scientific">Microbacterium wangchenii</name>
    <dbReference type="NCBI Taxonomy" id="2541726"/>
    <lineage>
        <taxon>Bacteria</taxon>
        <taxon>Bacillati</taxon>
        <taxon>Actinomycetota</taxon>
        <taxon>Actinomycetes</taxon>
        <taxon>Micrococcales</taxon>
        <taxon>Microbacteriaceae</taxon>
        <taxon>Microbacterium</taxon>
    </lineage>
</organism>
<dbReference type="Proteomes" id="UP000295748">
    <property type="component" value="Chromosome"/>
</dbReference>
<keyword evidence="2" id="KW-0378">Hydrolase</keyword>
<name>A0ABX5SNR7_9MICO</name>
<evidence type="ECO:0000256" key="3">
    <source>
        <dbReference type="ARBA" id="ARBA00022912"/>
    </source>
</evidence>
<dbReference type="InterPro" id="IPR023485">
    <property type="entry name" value="Ptyr_pPase"/>
</dbReference>
<keyword evidence="6" id="KW-1185">Reference proteome</keyword>
<reference evidence="5 6" key="1">
    <citation type="submission" date="2019-03" db="EMBL/GenBank/DDBJ databases">
        <authorList>
            <person name="Dong K."/>
        </authorList>
    </citation>
    <scope>NUCLEOTIDE SEQUENCE [LARGE SCALE GENOMIC DNA]</scope>
    <source>
        <strain evidence="6">dk512</strain>
    </source>
</reference>
<evidence type="ECO:0000313" key="6">
    <source>
        <dbReference type="Proteomes" id="UP000295748"/>
    </source>
</evidence>
<sequence>MLDLDLSGLFAPRGDQPSSPTIEILTVCTGNICRSPLAEQVLRTRLRPLDVRVASAGTHAMIDSPMTPEAARMAASLGVAADDSAAHRGRWLSERELVSPDLVIAMTREHRRDIVELAPARVRSTFTVREFERLATGLPDAELRQTADAAGTDPHARVRASLALLTSRRGVAPAPATASDDDVIDPYRRSWETYQRSTAQLLPGLTEVARVLRAVLN</sequence>
<gene>
    <name evidence="5" type="ORF">E4K62_03145</name>
</gene>
<dbReference type="InterPro" id="IPR050438">
    <property type="entry name" value="LMW_PTPase"/>
</dbReference>
<dbReference type="PANTHER" id="PTHR11717">
    <property type="entry name" value="LOW MOLECULAR WEIGHT PROTEIN TYROSINE PHOSPHATASE"/>
    <property type="match status" value="1"/>
</dbReference>
<dbReference type="Pfam" id="PF01451">
    <property type="entry name" value="LMWPc"/>
    <property type="match status" value="1"/>
</dbReference>
<dbReference type="InterPro" id="IPR017867">
    <property type="entry name" value="Tyr_phospatase_low_mol_wt"/>
</dbReference>
<proteinExistence type="inferred from homology"/>
<dbReference type="Gene3D" id="3.40.50.2300">
    <property type="match status" value="1"/>
</dbReference>
<dbReference type="PRINTS" id="PR00719">
    <property type="entry name" value="LMWPTPASE"/>
</dbReference>
<evidence type="ECO:0000256" key="1">
    <source>
        <dbReference type="ARBA" id="ARBA00011063"/>
    </source>
</evidence>
<dbReference type="EMBL" id="CP038266">
    <property type="protein sequence ID" value="QBR87783.1"/>
    <property type="molecule type" value="Genomic_DNA"/>
</dbReference>
<dbReference type="RefSeq" id="WP_135063473.1">
    <property type="nucleotide sequence ID" value="NZ_CP038266.1"/>
</dbReference>
<comment type="similarity">
    <text evidence="1">Belongs to the low molecular weight phosphotyrosine protein phosphatase family.</text>
</comment>
<keyword evidence="3" id="KW-0904">Protein phosphatase</keyword>
<evidence type="ECO:0000313" key="5">
    <source>
        <dbReference type="EMBL" id="QBR87783.1"/>
    </source>
</evidence>
<dbReference type="SMART" id="SM00226">
    <property type="entry name" value="LMWPc"/>
    <property type="match status" value="1"/>
</dbReference>
<feature type="domain" description="Phosphotyrosine protein phosphatase I" evidence="4">
    <location>
        <begin position="22"/>
        <end position="211"/>
    </location>
</feature>
<evidence type="ECO:0000256" key="2">
    <source>
        <dbReference type="ARBA" id="ARBA00022801"/>
    </source>
</evidence>
<dbReference type="SUPFAM" id="SSF52788">
    <property type="entry name" value="Phosphotyrosine protein phosphatases I"/>
    <property type="match status" value="1"/>
</dbReference>
<protein>
    <submittedName>
        <fullName evidence="5">Low molecular weight phosphatase family protein</fullName>
    </submittedName>
</protein>
<dbReference type="PANTHER" id="PTHR11717:SF31">
    <property type="entry name" value="LOW MOLECULAR WEIGHT PROTEIN-TYROSINE-PHOSPHATASE ETP-RELATED"/>
    <property type="match status" value="1"/>
</dbReference>
<evidence type="ECO:0000259" key="4">
    <source>
        <dbReference type="SMART" id="SM00226"/>
    </source>
</evidence>